<gene>
    <name evidence="1" type="ORF">DFO70_105387</name>
</gene>
<evidence type="ECO:0000313" key="1">
    <source>
        <dbReference type="EMBL" id="RBP94141.1"/>
    </source>
</evidence>
<reference evidence="1 2" key="1">
    <citation type="submission" date="2018-06" db="EMBL/GenBank/DDBJ databases">
        <title>Freshwater and sediment microbial communities from various areas in North America, analyzing microbe dynamics in response to fracking.</title>
        <authorList>
            <person name="Lamendella R."/>
        </authorList>
    </citation>
    <scope>NUCLEOTIDE SEQUENCE [LARGE SCALE GENOMIC DNA]</scope>
    <source>
        <strain evidence="1 2">14_TX</strain>
    </source>
</reference>
<organism evidence="1 2">
    <name type="scientific">Cytobacillus firmus</name>
    <name type="common">Bacillus firmus</name>
    <dbReference type="NCBI Taxonomy" id="1399"/>
    <lineage>
        <taxon>Bacteria</taxon>
        <taxon>Bacillati</taxon>
        <taxon>Bacillota</taxon>
        <taxon>Bacilli</taxon>
        <taxon>Bacillales</taxon>
        <taxon>Bacillaceae</taxon>
        <taxon>Cytobacillus</taxon>
    </lineage>
</organism>
<evidence type="ECO:0000313" key="2">
    <source>
        <dbReference type="Proteomes" id="UP000252731"/>
    </source>
</evidence>
<sequence>MESIILALLIFSIGLFILSVFLKDPYKELREEMDQMSMQQIQEMYQIKKKLKVLEEELLVAEEPFIQHVPADSSAHSLVKREVHEIIKNQVMLLTRQGLSVDQIARQSSLSPDEVRTIQTEMKFRGHGHE</sequence>
<dbReference type="EMBL" id="QNSF01000005">
    <property type="protein sequence ID" value="RBP94141.1"/>
    <property type="molecule type" value="Genomic_DNA"/>
</dbReference>
<proteinExistence type="predicted"/>
<comment type="caution">
    <text evidence="1">The sequence shown here is derived from an EMBL/GenBank/DDBJ whole genome shotgun (WGS) entry which is preliminary data.</text>
</comment>
<dbReference type="Proteomes" id="UP000252731">
    <property type="component" value="Unassembled WGS sequence"/>
</dbReference>
<name>A0A366K0S5_CYTFI</name>
<dbReference type="RefSeq" id="WP_243856046.1">
    <property type="nucleotide sequence ID" value="NZ_QNSF01000005.1"/>
</dbReference>
<keyword evidence="2" id="KW-1185">Reference proteome</keyword>
<evidence type="ECO:0008006" key="3">
    <source>
        <dbReference type="Google" id="ProtNLM"/>
    </source>
</evidence>
<protein>
    <recommendedName>
        <fullName evidence="3">YqzD</fullName>
    </recommendedName>
</protein>
<dbReference type="STRING" id="1399.VL14_18155"/>
<accession>A0A366K0S5</accession>
<dbReference type="AlphaFoldDB" id="A0A366K0S5"/>